<accession>A0A843WZR4</accession>
<dbReference type="EMBL" id="NMUH01004578">
    <property type="protein sequence ID" value="MQM10115.1"/>
    <property type="molecule type" value="Genomic_DNA"/>
</dbReference>
<dbReference type="AlphaFoldDB" id="A0A843WZR4"/>
<dbReference type="Proteomes" id="UP000652761">
    <property type="component" value="Unassembled WGS sequence"/>
</dbReference>
<feature type="non-terminal residue" evidence="1">
    <location>
        <position position="1"/>
    </location>
</feature>
<organism evidence="1 2">
    <name type="scientific">Colocasia esculenta</name>
    <name type="common">Wild taro</name>
    <name type="synonym">Arum esculentum</name>
    <dbReference type="NCBI Taxonomy" id="4460"/>
    <lineage>
        <taxon>Eukaryota</taxon>
        <taxon>Viridiplantae</taxon>
        <taxon>Streptophyta</taxon>
        <taxon>Embryophyta</taxon>
        <taxon>Tracheophyta</taxon>
        <taxon>Spermatophyta</taxon>
        <taxon>Magnoliopsida</taxon>
        <taxon>Liliopsida</taxon>
        <taxon>Araceae</taxon>
        <taxon>Aroideae</taxon>
        <taxon>Colocasieae</taxon>
        <taxon>Colocasia</taxon>
    </lineage>
</organism>
<dbReference type="PROSITE" id="PS51257">
    <property type="entry name" value="PROKAR_LIPOPROTEIN"/>
    <property type="match status" value="1"/>
</dbReference>
<comment type="caution">
    <text evidence="1">The sequence shown here is derived from an EMBL/GenBank/DDBJ whole genome shotgun (WGS) entry which is preliminary data.</text>
</comment>
<gene>
    <name evidence="1" type="ORF">Taro_043002</name>
</gene>
<protein>
    <submittedName>
        <fullName evidence="1">Uncharacterized protein</fullName>
    </submittedName>
</protein>
<sequence length="171" mass="19311">MCLRMCYFKLGRTYLQNTASYILTYGVLSSCATRHGRNVARHGWSTEGLDAPADEQRKMGFRPYLDITRVLLPFLGMVGHPCHFLTYSDIPTISCLVGHPCHFLAYSDIPAISWISGAFLGSCRLLAFWNILAISWLSRTSLPFSGFLGHPCYFLAFKDSFRYFVAFLSSP</sequence>
<evidence type="ECO:0000313" key="1">
    <source>
        <dbReference type="EMBL" id="MQM10115.1"/>
    </source>
</evidence>
<dbReference type="OrthoDB" id="10262062at2759"/>
<evidence type="ECO:0000313" key="2">
    <source>
        <dbReference type="Proteomes" id="UP000652761"/>
    </source>
</evidence>
<keyword evidence="2" id="KW-1185">Reference proteome</keyword>
<proteinExistence type="predicted"/>
<reference evidence="1" key="1">
    <citation type="submission" date="2017-07" db="EMBL/GenBank/DDBJ databases">
        <title>Taro Niue Genome Assembly and Annotation.</title>
        <authorList>
            <person name="Atibalentja N."/>
            <person name="Keating K."/>
            <person name="Fields C.J."/>
        </authorList>
    </citation>
    <scope>NUCLEOTIDE SEQUENCE</scope>
    <source>
        <strain evidence="1">Niue_2</strain>
        <tissue evidence="1">Leaf</tissue>
    </source>
</reference>
<name>A0A843WZR4_COLES</name>